<gene>
    <name evidence="1" type="ORF">METZ01_LOCUS162163</name>
</gene>
<feature type="non-terminal residue" evidence="1">
    <location>
        <position position="1"/>
    </location>
</feature>
<reference evidence="1" key="1">
    <citation type="submission" date="2018-05" db="EMBL/GenBank/DDBJ databases">
        <authorList>
            <person name="Lanie J.A."/>
            <person name="Ng W.-L."/>
            <person name="Kazmierczak K.M."/>
            <person name="Andrzejewski T.M."/>
            <person name="Davidsen T.M."/>
            <person name="Wayne K.J."/>
            <person name="Tettelin H."/>
            <person name="Glass J.I."/>
            <person name="Rusch D."/>
            <person name="Podicherti R."/>
            <person name="Tsui H.-C.T."/>
            <person name="Winkler M.E."/>
        </authorList>
    </citation>
    <scope>NUCLEOTIDE SEQUENCE</scope>
</reference>
<proteinExistence type="predicted"/>
<sequence length="726" mass="84906">QLFINSPSLWLGNNEFTLFTSKTIFRIKDTDPNSDIRVRIDSNSFALSKIDKIDNEGDTNLLEKIHHTVRSYLSKEQSFYDALKDILNDDSLEWSDVILDTLIQYQENPDPNFRVKLLDAIAPILSGKFFVNLLEKTYHYYREKSGEKGFPFDISRLTESQYRSLIYALKDVHDNVDALGKSDSDFFQTVLFIISDYGVIHPTQFIWGRSELVWWQLSNAPKPLFSAAQKAYYNLINGFRKWIGPNTSITVDRETGQEYSWKDVISFDDNVRTRHQKVLLKALSQTALIREAIFIFSSNCLIQLADIPKGGVWITHLGTKHGKSVFRVLIHTLTLGTHNIVINVNEDLDRNFLEDEIRWLILMGFGFRDTQLVENFGGYWPEYQLYTEEYIPGETLIQYLERNKTEIMKETTQDRWQMRWLHFIWNGIQAYLEFWGRTNFKLGIQPPIPDNLIIPKHDYTSGTRLISISGRQEIKSAGEYFLSLFTFFIAKTESQFPGLKHMADWEVIFTATLQATKVQRGISLLKELEKDLKNSEFKKQFREIGLTKDRINNYIKELNNFGVLTKPVVFAALRYERWLDLNPGATNQAKASILQELYHDYDLNILLEEYPETRVRFFMMTCLKDSIPELTKCFQSIIQEMRRKELSPWNLEDRIEEIQQKISLTEDEKYFLARMLFPHVDAADYVELVTTVKGNDEKLNLVYRTEGTDGQLFHIRPPFLPKEIAR</sequence>
<evidence type="ECO:0000313" key="1">
    <source>
        <dbReference type="EMBL" id="SVB09309.1"/>
    </source>
</evidence>
<dbReference type="EMBL" id="UINC01028398">
    <property type="protein sequence ID" value="SVB09309.1"/>
    <property type="molecule type" value="Genomic_DNA"/>
</dbReference>
<name>A0A382B6J3_9ZZZZ</name>
<organism evidence="1">
    <name type="scientific">marine metagenome</name>
    <dbReference type="NCBI Taxonomy" id="408172"/>
    <lineage>
        <taxon>unclassified sequences</taxon>
        <taxon>metagenomes</taxon>
        <taxon>ecological metagenomes</taxon>
    </lineage>
</organism>
<feature type="non-terminal residue" evidence="1">
    <location>
        <position position="726"/>
    </location>
</feature>
<protein>
    <submittedName>
        <fullName evidence="1">Uncharacterized protein</fullName>
    </submittedName>
</protein>
<dbReference type="AlphaFoldDB" id="A0A382B6J3"/>
<accession>A0A382B6J3</accession>